<sequence>MDEFQQGDPYYQALVADGWIEEVGPEEYYKTNYKVVESDKESDGVEIIGEIPMGPHPSEAIPTQHTIQEDSTDGLRLLGEEVATHRQQLFAAEARVVQSEQINEKITREMSDLADHVA</sequence>
<reference evidence="1" key="1">
    <citation type="submission" date="2023-04" db="EMBL/GenBank/DDBJ databases">
        <authorList>
            <person name="Vijverberg K."/>
            <person name="Xiong W."/>
            <person name="Schranz E."/>
        </authorList>
    </citation>
    <scope>NUCLEOTIDE SEQUENCE</scope>
</reference>
<protein>
    <submittedName>
        <fullName evidence="1">Uncharacterized protein</fullName>
    </submittedName>
</protein>
<proteinExistence type="predicted"/>
<dbReference type="EMBL" id="OX465082">
    <property type="protein sequence ID" value="CAI9290437.1"/>
    <property type="molecule type" value="Genomic_DNA"/>
</dbReference>
<evidence type="ECO:0000313" key="2">
    <source>
        <dbReference type="Proteomes" id="UP001177003"/>
    </source>
</evidence>
<dbReference type="AlphaFoldDB" id="A0AA35ZEU8"/>
<dbReference type="Proteomes" id="UP001177003">
    <property type="component" value="Chromosome 6"/>
</dbReference>
<accession>A0AA35ZEU8</accession>
<name>A0AA35ZEU8_LACSI</name>
<organism evidence="1 2">
    <name type="scientific">Lactuca saligna</name>
    <name type="common">Willowleaf lettuce</name>
    <dbReference type="NCBI Taxonomy" id="75948"/>
    <lineage>
        <taxon>Eukaryota</taxon>
        <taxon>Viridiplantae</taxon>
        <taxon>Streptophyta</taxon>
        <taxon>Embryophyta</taxon>
        <taxon>Tracheophyta</taxon>
        <taxon>Spermatophyta</taxon>
        <taxon>Magnoliopsida</taxon>
        <taxon>eudicotyledons</taxon>
        <taxon>Gunneridae</taxon>
        <taxon>Pentapetalae</taxon>
        <taxon>asterids</taxon>
        <taxon>campanulids</taxon>
        <taxon>Asterales</taxon>
        <taxon>Asteraceae</taxon>
        <taxon>Cichorioideae</taxon>
        <taxon>Cichorieae</taxon>
        <taxon>Lactucinae</taxon>
        <taxon>Lactuca</taxon>
    </lineage>
</organism>
<gene>
    <name evidence="1" type="ORF">LSALG_LOCUS29629</name>
</gene>
<keyword evidence="2" id="KW-1185">Reference proteome</keyword>
<evidence type="ECO:0000313" key="1">
    <source>
        <dbReference type="EMBL" id="CAI9290437.1"/>
    </source>
</evidence>